<dbReference type="AlphaFoldDB" id="A0A914UHX9"/>
<keyword evidence="1" id="KW-1185">Reference proteome</keyword>
<accession>A0A914UHX9</accession>
<dbReference type="WBParaSite" id="PSAMB.scaffold1006size37331.g10328.t1">
    <property type="protein sequence ID" value="PSAMB.scaffold1006size37331.g10328.t1"/>
    <property type="gene ID" value="PSAMB.scaffold1006size37331.g10328"/>
</dbReference>
<name>A0A914UHX9_9BILA</name>
<evidence type="ECO:0000313" key="1">
    <source>
        <dbReference type="Proteomes" id="UP000887566"/>
    </source>
</evidence>
<sequence length="87" mass="9370">MTHENWVVAARIDLGRRRPDKSPGPLPSFVARRRSPAYSEPLEVVVAAAANYGAFDRPPPSSGPCSTIGSYAVGAERHGTDDGRKCY</sequence>
<protein>
    <submittedName>
        <fullName evidence="2">Uncharacterized protein</fullName>
    </submittedName>
</protein>
<reference evidence="2" key="1">
    <citation type="submission" date="2022-11" db="UniProtKB">
        <authorList>
            <consortium name="WormBaseParasite"/>
        </authorList>
    </citation>
    <scope>IDENTIFICATION</scope>
</reference>
<evidence type="ECO:0000313" key="2">
    <source>
        <dbReference type="WBParaSite" id="PSAMB.scaffold1006size37331.g10328.t1"/>
    </source>
</evidence>
<dbReference type="Proteomes" id="UP000887566">
    <property type="component" value="Unplaced"/>
</dbReference>
<organism evidence="1 2">
    <name type="scientific">Plectus sambesii</name>
    <dbReference type="NCBI Taxonomy" id="2011161"/>
    <lineage>
        <taxon>Eukaryota</taxon>
        <taxon>Metazoa</taxon>
        <taxon>Ecdysozoa</taxon>
        <taxon>Nematoda</taxon>
        <taxon>Chromadorea</taxon>
        <taxon>Plectida</taxon>
        <taxon>Plectina</taxon>
        <taxon>Plectoidea</taxon>
        <taxon>Plectidae</taxon>
        <taxon>Plectus</taxon>
    </lineage>
</organism>
<proteinExistence type="predicted"/>